<sequence>MGRVGFHLHSSQFIALLGIKETQTENGYDFLYPPIGGERGMEAPRQPWPLKPRASTHHAH</sequence>
<proteinExistence type="predicted"/>
<organism evidence="2 3">
    <name type="scientific">Rubroshorea leprosula</name>
    <dbReference type="NCBI Taxonomy" id="152421"/>
    <lineage>
        <taxon>Eukaryota</taxon>
        <taxon>Viridiplantae</taxon>
        <taxon>Streptophyta</taxon>
        <taxon>Embryophyta</taxon>
        <taxon>Tracheophyta</taxon>
        <taxon>Spermatophyta</taxon>
        <taxon>Magnoliopsida</taxon>
        <taxon>eudicotyledons</taxon>
        <taxon>Gunneridae</taxon>
        <taxon>Pentapetalae</taxon>
        <taxon>rosids</taxon>
        <taxon>malvids</taxon>
        <taxon>Malvales</taxon>
        <taxon>Dipterocarpaceae</taxon>
        <taxon>Rubroshorea</taxon>
    </lineage>
</organism>
<dbReference type="EMBL" id="BPVZ01000126">
    <property type="protein sequence ID" value="GKV38093.1"/>
    <property type="molecule type" value="Genomic_DNA"/>
</dbReference>
<name>A0AAV5LKY3_9ROSI</name>
<dbReference type="AlphaFoldDB" id="A0AAV5LKY3"/>
<dbReference type="Proteomes" id="UP001054252">
    <property type="component" value="Unassembled WGS sequence"/>
</dbReference>
<evidence type="ECO:0000256" key="1">
    <source>
        <dbReference type="SAM" id="MobiDB-lite"/>
    </source>
</evidence>
<comment type="caution">
    <text evidence="2">The sequence shown here is derived from an EMBL/GenBank/DDBJ whole genome shotgun (WGS) entry which is preliminary data.</text>
</comment>
<evidence type="ECO:0000313" key="2">
    <source>
        <dbReference type="EMBL" id="GKV38093.1"/>
    </source>
</evidence>
<keyword evidence="3" id="KW-1185">Reference proteome</keyword>
<protein>
    <submittedName>
        <fullName evidence="2">Uncharacterized protein</fullName>
    </submittedName>
</protein>
<gene>
    <name evidence="2" type="ORF">SLEP1_g46039</name>
</gene>
<feature type="region of interest" description="Disordered" evidence="1">
    <location>
        <begin position="41"/>
        <end position="60"/>
    </location>
</feature>
<evidence type="ECO:0000313" key="3">
    <source>
        <dbReference type="Proteomes" id="UP001054252"/>
    </source>
</evidence>
<reference evidence="2 3" key="1">
    <citation type="journal article" date="2021" name="Commun. Biol.">
        <title>The genome of Shorea leprosula (Dipterocarpaceae) highlights the ecological relevance of drought in aseasonal tropical rainforests.</title>
        <authorList>
            <person name="Ng K.K.S."/>
            <person name="Kobayashi M.J."/>
            <person name="Fawcett J.A."/>
            <person name="Hatakeyama M."/>
            <person name="Paape T."/>
            <person name="Ng C.H."/>
            <person name="Ang C.C."/>
            <person name="Tnah L.H."/>
            <person name="Lee C.T."/>
            <person name="Nishiyama T."/>
            <person name="Sese J."/>
            <person name="O'Brien M.J."/>
            <person name="Copetti D."/>
            <person name="Mohd Noor M.I."/>
            <person name="Ong R.C."/>
            <person name="Putra M."/>
            <person name="Sireger I.Z."/>
            <person name="Indrioko S."/>
            <person name="Kosugi Y."/>
            <person name="Izuno A."/>
            <person name="Isagi Y."/>
            <person name="Lee S.L."/>
            <person name="Shimizu K.K."/>
        </authorList>
    </citation>
    <scope>NUCLEOTIDE SEQUENCE [LARGE SCALE GENOMIC DNA]</scope>
    <source>
        <strain evidence="2">214</strain>
    </source>
</reference>
<accession>A0AAV5LKY3</accession>